<dbReference type="GO" id="GO:0008195">
    <property type="term" value="F:phosphatidate phosphatase activity"/>
    <property type="evidence" value="ECO:0007669"/>
    <property type="project" value="InterPro"/>
</dbReference>
<dbReference type="AlphaFoldDB" id="A0A1W1BVC8"/>
<accession>A0A1W1BVC8</accession>
<dbReference type="InterPro" id="IPR036412">
    <property type="entry name" value="HAD-like_sf"/>
</dbReference>
<dbReference type="SUPFAM" id="SSF56784">
    <property type="entry name" value="HAD-like"/>
    <property type="match status" value="1"/>
</dbReference>
<gene>
    <name evidence="2" type="ORF">MNB_SV-8-955</name>
</gene>
<dbReference type="InterPro" id="IPR019236">
    <property type="entry name" value="APP1_cat"/>
</dbReference>
<organism evidence="2">
    <name type="scientific">hydrothermal vent metagenome</name>
    <dbReference type="NCBI Taxonomy" id="652676"/>
    <lineage>
        <taxon>unclassified sequences</taxon>
        <taxon>metagenomes</taxon>
        <taxon>ecological metagenomes</taxon>
    </lineage>
</organism>
<proteinExistence type="predicted"/>
<evidence type="ECO:0000313" key="2">
    <source>
        <dbReference type="EMBL" id="SFV57489.1"/>
    </source>
</evidence>
<name>A0A1W1BVC8_9ZZZZ</name>
<feature type="domain" description="Phosphatidate phosphatase APP1 catalytic" evidence="1">
    <location>
        <begin position="127"/>
        <end position="280"/>
    </location>
</feature>
<dbReference type="EMBL" id="FPHD01000046">
    <property type="protein sequence ID" value="SFV57489.1"/>
    <property type="molecule type" value="Genomic_DNA"/>
</dbReference>
<dbReference type="PANTHER" id="PTHR28208">
    <property type="entry name" value="PHOSPHATIDATE PHOSPHATASE APP1"/>
    <property type="match status" value="1"/>
</dbReference>
<dbReference type="Pfam" id="PF09949">
    <property type="entry name" value="APP1_cat"/>
    <property type="match status" value="1"/>
</dbReference>
<reference evidence="2" key="1">
    <citation type="submission" date="2016-10" db="EMBL/GenBank/DDBJ databases">
        <authorList>
            <person name="de Groot N.N."/>
        </authorList>
    </citation>
    <scope>NUCLEOTIDE SEQUENCE</scope>
</reference>
<sequence>MTNIVLQAKDNIEVYHAYGNAHHIIVQGRMLHKREFEKVNDNDSWFTNVWRRAKQIESDEISDANIFATIQNKEFHVKGDDEGYFEFNITLDNALKTGYTDIDLTIENNAFIHHDLATIIGNKKLLGIISDFDDTIIVSDVTEKIKLATNTLFKNYKQRKIVPNMLERFKKILSQNPKDFPSTLFILSGSPQQLFIPVEAFLKYYNFPKHTLILKKAHGNNKDPLTDQFVYKTRKIERLIKLYPNIQWVMFGDNGEKDAEVYRKIKEKYPKKVKMYYIRDVKSGKIKEYNKL</sequence>
<protein>
    <recommendedName>
        <fullName evidence="1">Phosphatidate phosphatase APP1 catalytic domain-containing protein</fullName>
    </recommendedName>
</protein>
<evidence type="ECO:0000259" key="1">
    <source>
        <dbReference type="Pfam" id="PF09949"/>
    </source>
</evidence>
<dbReference type="PANTHER" id="PTHR28208:SF3">
    <property type="entry name" value="PHOSPHATIDATE PHOSPHATASE APP1"/>
    <property type="match status" value="1"/>
</dbReference>
<dbReference type="InterPro" id="IPR052935">
    <property type="entry name" value="Mg2+_PAP"/>
</dbReference>